<gene>
    <name evidence="2" type="ORF">GCK32_016195</name>
</gene>
<comment type="caution">
    <text evidence="2">The sequence shown here is derived from an EMBL/GenBank/DDBJ whole genome shotgun (WGS) entry which is preliminary data.</text>
</comment>
<feature type="compositionally biased region" description="Acidic residues" evidence="1">
    <location>
        <begin position="1"/>
        <end position="11"/>
    </location>
</feature>
<keyword evidence="3" id="KW-1185">Reference proteome</keyword>
<feature type="compositionally biased region" description="Basic and acidic residues" evidence="1">
    <location>
        <begin position="81"/>
        <end position="101"/>
    </location>
</feature>
<feature type="compositionally biased region" description="Polar residues" evidence="1">
    <location>
        <begin position="23"/>
        <end position="34"/>
    </location>
</feature>
<accession>A0AAN8F9R1</accession>
<evidence type="ECO:0000256" key="1">
    <source>
        <dbReference type="SAM" id="MobiDB-lite"/>
    </source>
</evidence>
<dbReference type="AlphaFoldDB" id="A0AAN8F9R1"/>
<dbReference type="EMBL" id="WIXE01012795">
    <property type="protein sequence ID" value="KAK5975651.1"/>
    <property type="molecule type" value="Genomic_DNA"/>
</dbReference>
<reference evidence="2 3" key="1">
    <citation type="submission" date="2019-10" db="EMBL/GenBank/DDBJ databases">
        <title>Assembly and Annotation for the nematode Trichostrongylus colubriformis.</title>
        <authorList>
            <person name="Martin J."/>
        </authorList>
    </citation>
    <scope>NUCLEOTIDE SEQUENCE [LARGE SCALE GENOMIC DNA]</scope>
    <source>
        <strain evidence="2">G859</strain>
        <tissue evidence="2">Whole worm</tissue>
    </source>
</reference>
<feature type="non-terminal residue" evidence="2">
    <location>
        <position position="225"/>
    </location>
</feature>
<feature type="compositionally biased region" description="Polar residues" evidence="1">
    <location>
        <begin position="45"/>
        <end position="58"/>
    </location>
</feature>
<evidence type="ECO:0000313" key="3">
    <source>
        <dbReference type="Proteomes" id="UP001331761"/>
    </source>
</evidence>
<feature type="region of interest" description="Disordered" evidence="1">
    <location>
        <begin position="1"/>
        <end position="106"/>
    </location>
</feature>
<organism evidence="2 3">
    <name type="scientific">Trichostrongylus colubriformis</name>
    <name type="common">Black scour worm</name>
    <dbReference type="NCBI Taxonomy" id="6319"/>
    <lineage>
        <taxon>Eukaryota</taxon>
        <taxon>Metazoa</taxon>
        <taxon>Ecdysozoa</taxon>
        <taxon>Nematoda</taxon>
        <taxon>Chromadorea</taxon>
        <taxon>Rhabditida</taxon>
        <taxon>Rhabditina</taxon>
        <taxon>Rhabditomorpha</taxon>
        <taxon>Strongyloidea</taxon>
        <taxon>Trichostrongylidae</taxon>
        <taxon>Trichostrongylus</taxon>
    </lineage>
</organism>
<protein>
    <submittedName>
        <fullName evidence="2">Uncharacterized protein</fullName>
    </submittedName>
</protein>
<sequence length="225" mass="24017">PSDTDVPAEEEGIVKKDELPAQTVETNDVEQSALRSPAHAVEPDSSGSEPPLNETSIFASAAGSIDSVPEGSGVNEAESGTDLKSEEGQRPTEEEIAKEGIESNQTTTVSLLTPANTSVEPLANETIAQNQTIEESAKVLQPASTIEPAPATPVTPVTNVTVTPGIPLVLTKTLMPDVARILETGCDEGHTDLMVCEGYFTEYLNKVKEWAERNNQVFGEQMNWK</sequence>
<feature type="non-terminal residue" evidence="2">
    <location>
        <position position="1"/>
    </location>
</feature>
<dbReference type="Proteomes" id="UP001331761">
    <property type="component" value="Unassembled WGS sequence"/>
</dbReference>
<evidence type="ECO:0000313" key="2">
    <source>
        <dbReference type="EMBL" id="KAK5975651.1"/>
    </source>
</evidence>
<proteinExistence type="predicted"/>
<name>A0AAN8F9R1_TRICO</name>